<dbReference type="Proteomes" id="UP000797356">
    <property type="component" value="Chromosome 13"/>
</dbReference>
<sequence length="79" mass="9185">MVVMKVRRKSDNFGSDSVDSSQGSLNDWEVVQPLMEGCILPNIIERMLQMDDEQRMRDAYWAFLELGHHLFTNVEVVNL</sequence>
<keyword evidence="3" id="KW-1185">Reference proteome</keyword>
<dbReference type="AlphaFoldDB" id="A0A8K0ITP2"/>
<feature type="region of interest" description="Disordered" evidence="1">
    <location>
        <begin position="1"/>
        <end position="23"/>
    </location>
</feature>
<reference evidence="2" key="1">
    <citation type="journal article" date="2017" name="Gigascience">
        <title>The genome draft of coconut (Cocos nucifera).</title>
        <authorList>
            <person name="Xiao Y."/>
            <person name="Xu P."/>
            <person name="Fan H."/>
            <person name="Baudouin L."/>
            <person name="Xia W."/>
            <person name="Bocs S."/>
            <person name="Xu J."/>
            <person name="Li Q."/>
            <person name="Guo A."/>
            <person name="Zhou L."/>
            <person name="Li J."/>
            <person name="Wu Y."/>
            <person name="Ma Z."/>
            <person name="Armero A."/>
            <person name="Issali A.E."/>
            <person name="Liu N."/>
            <person name="Peng M."/>
            <person name="Yang Y."/>
        </authorList>
    </citation>
    <scope>NUCLEOTIDE SEQUENCE</scope>
    <source>
        <tissue evidence="2">Spear leaf of Hainan Tall coconut</tissue>
    </source>
</reference>
<gene>
    <name evidence="2" type="ORF">COCNU_13G008310</name>
</gene>
<feature type="compositionally biased region" description="Polar residues" evidence="1">
    <location>
        <begin position="12"/>
        <end position="23"/>
    </location>
</feature>
<dbReference type="EMBL" id="CM017884">
    <property type="protein sequence ID" value="KAG1367041.1"/>
    <property type="molecule type" value="Genomic_DNA"/>
</dbReference>
<comment type="caution">
    <text evidence="2">The sequence shown here is derived from an EMBL/GenBank/DDBJ whole genome shotgun (WGS) entry which is preliminary data.</text>
</comment>
<organism evidence="2 3">
    <name type="scientific">Cocos nucifera</name>
    <name type="common">Coconut palm</name>
    <dbReference type="NCBI Taxonomy" id="13894"/>
    <lineage>
        <taxon>Eukaryota</taxon>
        <taxon>Viridiplantae</taxon>
        <taxon>Streptophyta</taxon>
        <taxon>Embryophyta</taxon>
        <taxon>Tracheophyta</taxon>
        <taxon>Spermatophyta</taxon>
        <taxon>Magnoliopsida</taxon>
        <taxon>Liliopsida</taxon>
        <taxon>Arecaceae</taxon>
        <taxon>Arecoideae</taxon>
        <taxon>Cocoseae</taxon>
        <taxon>Attaleinae</taxon>
        <taxon>Cocos</taxon>
    </lineage>
</organism>
<evidence type="ECO:0000313" key="3">
    <source>
        <dbReference type="Proteomes" id="UP000797356"/>
    </source>
</evidence>
<proteinExistence type="predicted"/>
<protein>
    <submittedName>
        <fullName evidence="2">Uncharacterized protein</fullName>
    </submittedName>
</protein>
<reference evidence="2" key="2">
    <citation type="submission" date="2019-07" db="EMBL/GenBank/DDBJ databases">
        <authorList>
            <person name="Yang Y."/>
            <person name="Bocs S."/>
            <person name="Baudouin L."/>
        </authorList>
    </citation>
    <scope>NUCLEOTIDE SEQUENCE</scope>
    <source>
        <tissue evidence="2">Spear leaf of Hainan Tall coconut</tissue>
    </source>
</reference>
<evidence type="ECO:0000313" key="2">
    <source>
        <dbReference type="EMBL" id="KAG1367041.1"/>
    </source>
</evidence>
<evidence type="ECO:0000256" key="1">
    <source>
        <dbReference type="SAM" id="MobiDB-lite"/>
    </source>
</evidence>
<name>A0A8K0ITP2_COCNU</name>
<accession>A0A8K0ITP2</accession>